<dbReference type="AlphaFoldDB" id="A0A848IY32"/>
<evidence type="ECO:0000313" key="3">
    <source>
        <dbReference type="EMBL" id="NMM48078.1"/>
    </source>
</evidence>
<feature type="compositionally biased region" description="Basic and acidic residues" evidence="1">
    <location>
        <begin position="80"/>
        <end position="93"/>
    </location>
</feature>
<keyword evidence="2" id="KW-0732">Signal</keyword>
<feature type="region of interest" description="Disordered" evidence="1">
    <location>
        <begin position="69"/>
        <end position="93"/>
    </location>
</feature>
<keyword evidence="4" id="KW-1185">Reference proteome</keyword>
<name>A0A848IY32_9BACT</name>
<feature type="signal peptide" evidence="2">
    <location>
        <begin position="1"/>
        <end position="22"/>
    </location>
</feature>
<organism evidence="3 4">
    <name type="scientific">Marinigracilibium pacificum</name>
    <dbReference type="NCBI Taxonomy" id="2729599"/>
    <lineage>
        <taxon>Bacteria</taxon>
        <taxon>Pseudomonadati</taxon>
        <taxon>Bacteroidota</taxon>
        <taxon>Cytophagia</taxon>
        <taxon>Cytophagales</taxon>
        <taxon>Flammeovirgaceae</taxon>
        <taxon>Marinigracilibium</taxon>
    </lineage>
</organism>
<dbReference type="Proteomes" id="UP000559010">
    <property type="component" value="Unassembled WGS sequence"/>
</dbReference>
<accession>A0A848IY32</accession>
<dbReference type="RefSeq" id="WP_169679301.1">
    <property type="nucleotide sequence ID" value="NZ_JABBNU010000003.1"/>
</dbReference>
<evidence type="ECO:0000256" key="1">
    <source>
        <dbReference type="SAM" id="MobiDB-lite"/>
    </source>
</evidence>
<evidence type="ECO:0000313" key="4">
    <source>
        <dbReference type="Proteomes" id="UP000559010"/>
    </source>
</evidence>
<reference evidence="3 4" key="1">
    <citation type="submission" date="2020-04" db="EMBL/GenBank/DDBJ databases">
        <title>Flammeovirgaceae bacterium KN852 isolated from deep sea.</title>
        <authorList>
            <person name="Zhang D.-C."/>
        </authorList>
    </citation>
    <scope>NUCLEOTIDE SEQUENCE [LARGE SCALE GENOMIC DNA]</scope>
    <source>
        <strain evidence="3 4">KN852</strain>
    </source>
</reference>
<sequence>MIKRNLFGALFLFVLSATFVNGQSITEGVESPDGTGTKEAQGNSEVNENKKTAKNISYFEAARSRYEKKEQQKVMINNGDKSEADKVKTSYRK</sequence>
<evidence type="ECO:0000256" key="2">
    <source>
        <dbReference type="SAM" id="SignalP"/>
    </source>
</evidence>
<comment type="caution">
    <text evidence="3">The sequence shown here is derived from an EMBL/GenBank/DDBJ whole genome shotgun (WGS) entry which is preliminary data.</text>
</comment>
<feature type="chain" id="PRO_5032747238" evidence="2">
    <location>
        <begin position="23"/>
        <end position="93"/>
    </location>
</feature>
<gene>
    <name evidence="3" type="ORF">HH304_06680</name>
</gene>
<feature type="region of interest" description="Disordered" evidence="1">
    <location>
        <begin position="25"/>
        <end position="47"/>
    </location>
</feature>
<protein>
    <submittedName>
        <fullName evidence="3">Uncharacterized protein</fullName>
    </submittedName>
</protein>
<dbReference type="EMBL" id="JABBNU010000003">
    <property type="protein sequence ID" value="NMM48078.1"/>
    <property type="molecule type" value="Genomic_DNA"/>
</dbReference>
<proteinExistence type="predicted"/>